<dbReference type="PANTHER" id="PTHR43075">
    <property type="entry name" value="FORMATE LYASE ACTIVATING ENZYME, PUTATIVE (AFU_ORTHOLOGUE AFUA_2G15630)-RELATED"/>
    <property type="match status" value="1"/>
</dbReference>
<dbReference type="EMBL" id="JARVLH010000008">
    <property type="protein sequence ID" value="MEX5286196.1"/>
    <property type="molecule type" value="Genomic_DNA"/>
</dbReference>
<dbReference type="InterPro" id="IPR013785">
    <property type="entry name" value="Aldolase_TIM"/>
</dbReference>
<dbReference type="InterPro" id="IPR007197">
    <property type="entry name" value="rSAM"/>
</dbReference>
<evidence type="ECO:0000256" key="3">
    <source>
        <dbReference type="ARBA" id="ARBA00023004"/>
    </source>
</evidence>
<dbReference type="InterPro" id="IPR040085">
    <property type="entry name" value="MJ0674-like"/>
</dbReference>
<evidence type="ECO:0000313" key="7">
    <source>
        <dbReference type="Proteomes" id="UP001559623"/>
    </source>
</evidence>
<evidence type="ECO:0000256" key="1">
    <source>
        <dbReference type="ARBA" id="ARBA00022691"/>
    </source>
</evidence>
<evidence type="ECO:0000256" key="2">
    <source>
        <dbReference type="ARBA" id="ARBA00022723"/>
    </source>
</evidence>
<keyword evidence="3" id="KW-0408">Iron</keyword>
<dbReference type="SFLD" id="SFLDG01099">
    <property type="entry name" value="Uncharacterised_Radical_SAM_Su"/>
    <property type="match status" value="1"/>
</dbReference>
<dbReference type="SFLD" id="SFLDS00029">
    <property type="entry name" value="Radical_SAM"/>
    <property type="match status" value="1"/>
</dbReference>
<comment type="caution">
    <text evidence="6">The sequence shown here is derived from an EMBL/GenBank/DDBJ whole genome shotgun (WGS) entry which is preliminary data.</text>
</comment>
<evidence type="ECO:0000313" key="6">
    <source>
        <dbReference type="EMBL" id="MEX5286196.1"/>
    </source>
</evidence>
<reference evidence="6 7" key="1">
    <citation type="submission" date="2023-04" db="EMBL/GenBank/DDBJ databases">
        <title>Genome Sequence of Selenomonas sputigena ATCC 33150.</title>
        <authorList>
            <person name="Miller D.P."/>
            <person name="Anvari S."/>
            <person name="Polson S.W."/>
            <person name="Macdonald M."/>
            <person name="Mcdowell J.V."/>
        </authorList>
    </citation>
    <scope>NUCLEOTIDE SEQUENCE [LARGE SCALE GENOMIC DNA]</scope>
    <source>
        <strain evidence="6 7">ATCC 33150</strain>
    </source>
</reference>
<dbReference type="SUPFAM" id="SSF102114">
    <property type="entry name" value="Radical SAM enzymes"/>
    <property type="match status" value="1"/>
</dbReference>
<name>A0ABV3X7M3_9FIRM</name>
<proteinExistence type="predicted"/>
<keyword evidence="1" id="KW-0949">S-adenosyl-L-methionine</keyword>
<dbReference type="CDD" id="cd01335">
    <property type="entry name" value="Radical_SAM"/>
    <property type="match status" value="1"/>
</dbReference>
<dbReference type="PANTHER" id="PTHR43075:SF1">
    <property type="entry name" value="FORMATE LYASE ACTIVATING ENZYME, PUTATIVE (AFU_ORTHOLOGUE AFUA_2G15630)-RELATED"/>
    <property type="match status" value="1"/>
</dbReference>
<dbReference type="InterPro" id="IPR058240">
    <property type="entry name" value="rSAM_sf"/>
</dbReference>
<keyword evidence="4" id="KW-0411">Iron-sulfur</keyword>
<evidence type="ECO:0000256" key="4">
    <source>
        <dbReference type="ARBA" id="ARBA00023014"/>
    </source>
</evidence>
<dbReference type="Pfam" id="PF04055">
    <property type="entry name" value="Radical_SAM"/>
    <property type="match status" value="1"/>
</dbReference>
<protein>
    <submittedName>
        <fullName evidence="6">Radical SAM protein</fullName>
    </submittedName>
</protein>
<keyword evidence="2" id="KW-0479">Metal-binding</keyword>
<evidence type="ECO:0000259" key="5">
    <source>
        <dbReference type="Pfam" id="PF04055"/>
    </source>
</evidence>
<dbReference type="Gene3D" id="3.20.20.70">
    <property type="entry name" value="Aldolase class I"/>
    <property type="match status" value="1"/>
</dbReference>
<accession>A0ABV3X7M3</accession>
<keyword evidence="7" id="KW-1185">Reference proteome</keyword>
<feature type="domain" description="Radical SAM core" evidence="5">
    <location>
        <begin position="88"/>
        <end position="250"/>
    </location>
</feature>
<dbReference type="Proteomes" id="UP001559623">
    <property type="component" value="Unassembled WGS sequence"/>
</dbReference>
<gene>
    <name evidence="6" type="ORF">QCO44_11300</name>
</gene>
<sequence>MRTAKQENAGSLPPAQKSRAAKNCTAKNLGKDLAPLAACRLCPRSCGANRLQDARGFCGGGRYARVALVSLHPWEEPCLAGEKGAGTVFFSGCNMRCAFCQNHEISRENFGITVTEERLAEIFLEQEARGAATLDLVTPTHFAPQITAALRLAKAQGLKLPVVYNSSAYETIDTIDLMAGLVDIFLPDLKYMEEETALRYSAAPDYFKTASAAIRRMREIAGRPVFDDTNRMQRGVLVRHLVLPGRRKESMKILDWLWQNFSDTIYISLMNQYTPIGDLSKVPELKRRLTTFEYESVVDHARSLGIENCYIQQGGTVSASFVPHFDGRWVERY</sequence>
<dbReference type="RefSeq" id="WP_368847914.1">
    <property type="nucleotide sequence ID" value="NZ_CP194411.1"/>
</dbReference>
<organism evidence="6 7">
    <name type="scientific">Selenomonas sputigena</name>
    <dbReference type="NCBI Taxonomy" id="69823"/>
    <lineage>
        <taxon>Bacteria</taxon>
        <taxon>Bacillati</taxon>
        <taxon>Bacillota</taxon>
        <taxon>Negativicutes</taxon>
        <taxon>Selenomonadales</taxon>
        <taxon>Selenomonadaceae</taxon>
        <taxon>Selenomonas</taxon>
    </lineage>
</organism>
<dbReference type="PIRSF" id="PIRSF004869">
    <property type="entry name" value="PflX_prd"/>
    <property type="match status" value="1"/>
</dbReference>
<dbReference type="InterPro" id="IPR016431">
    <property type="entry name" value="Pyrv-formate_lyase-activ_prd"/>
</dbReference>